<keyword evidence="3" id="KW-0597">Phosphoprotein</keyword>
<organism evidence="15 16">
    <name type="scientific">Leptotrombidium deliense</name>
    <dbReference type="NCBI Taxonomy" id="299467"/>
    <lineage>
        <taxon>Eukaryota</taxon>
        <taxon>Metazoa</taxon>
        <taxon>Ecdysozoa</taxon>
        <taxon>Arthropoda</taxon>
        <taxon>Chelicerata</taxon>
        <taxon>Arachnida</taxon>
        <taxon>Acari</taxon>
        <taxon>Acariformes</taxon>
        <taxon>Trombidiformes</taxon>
        <taxon>Prostigmata</taxon>
        <taxon>Anystina</taxon>
        <taxon>Parasitengona</taxon>
        <taxon>Trombiculoidea</taxon>
        <taxon>Trombiculidae</taxon>
        <taxon>Leptotrombidium</taxon>
    </lineage>
</organism>
<dbReference type="VEuPathDB" id="VectorBase:LDEU002178"/>
<dbReference type="GO" id="GO:0016251">
    <property type="term" value="F:RNA polymerase II general transcription initiation factor activity"/>
    <property type="evidence" value="ECO:0007669"/>
    <property type="project" value="TreeGrafter"/>
</dbReference>
<feature type="non-terminal residue" evidence="15">
    <location>
        <position position="147"/>
    </location>
</feature>
<proteinExistence type="inferred from homology"/>
<dbReference type="PANTHER" id="PTHR10252:SF5">
    <property type="entry name" value="DR1-ASSOCIATED COREPRESSOR"/>
    <property type="match status" value="1"/>
</dbReference>
<comment type="subcellular location">
    <subcellularLocation>
        <location evidence="1">Nucleus</location>
    </subcellularLocation>
</comment>
<evidence type="ECO:0000256" key="9">
    <source>
        <dbReference type="ARBA" id="ARBA00066085"/>
    </source>
</evidence>
<dbReference type="FunFam" id="1.10.20.10:FF:000032">
    <property type="entry name" value="dr1-associated corepressor isoform X1"/>
    <property type="match status" value="1"/>
</dbReference>
<dbReference type="Proteomes" id="UP000288716">
    <property type="component" value="Unassembled WGS sequence"/>
</dbReference>
<evidence type="ECO:0000256" key="7">
    <source>
        <dbReference type="ARBA" id="ARBA00023242"/>
    </source>
</evidence>
<keyword evidence="4" id="KW-0805">Transcription regulation</keyword>
<dbReference type="Pfam" id="PF00808">
    <property type="entry name" value="CBFD_NFYB_HMF"/>
    <property type="match status" value="1"/>
</dbReference>
<evidence type="ECO:0000256" key="12">
    <source>
        <dbReference type="ARBA" id="ARBA00078501"/>
    </source>
</evidence>
<evidence type="ECO:0000259" key="14">
    <source>
        <dbReference type="Pfam" id="PF00808"/>
    </source>
</evidence>
<evidence type="ECO:0000256" key="5">
    <source>
        <dbReference type="ARBA" id="ARBA00023125"/>
    </source>
</evidence>
<evidence type="ECO:0000313" key="15">
    <source>
        <dbReference type="EMBL" id="RWS29861.1"/>
    </source>
</evidence>
<evidence type="ECO:0000256" key="3">
    <source>
        <dbReference type="ARBA" id="ARBA00022553"/>
    </source>
</evidence>
<evidence type="ECO:0000313" key="16">
    <source>
        <dbReference type="Proteomes" id="UP000288716"/>
    </source>
</evidence>
<dbReference type="AlphaFoldDB" id="A0A443SQP2"/>
<accession>A0A443SQP2</accession>
<evidence type="ECO:0000256" key="2">
    <source>
        <dbReference type="ARBA" id="ARBA00022491"/>
    </source>
</evidence>
<feature type="compositionally biased region" description="Low complexity" evidence="13">
    <location>
        <begin position="123"/>
        <end position="133"/>
    </location>
</feature>
<evidence type="ECO:0000256" key="4">
    <source>
        <dbReference type="ARBA" id="ARBA00023015"/>
    </source>
</evidence>
<dbReference type="STRING" id="299467.A0A443SQP2"/>
<dbReference type="OrthoDB" id="653904at2759"/>
<keyword evidence="2" id="KW-0678">Repressor</keyword>
<feature type="domain" description="Transcription factor CBF/NF-Y/archaeal histone" evidence="14">
    <location>
        <begin position="11"/>
        <end position="72"/>
    </location>
</feature>
<keyword evidence="5" id="KW-0238">DNA-binding</keyword>
<dbReference type="CDD" id="cd22906">
    <property type="entry name" value="HFD_DRAP1"/>
    <property type="match status" value="1"/>
</dbReference>
<gene>
    <name evidence="15" type="ORF">B4U80_02336</name>
</gene>
<evidence type="ECO:0000256" key="13">
    <source>
        <dbReference type="SAM" id="MobiDB-lite"/>
    </source>
</evidence>
<keyword evidence="16" id="KW-1185">Reference proteome</keyword>
<dbReference type="GO" id="GO:0001046">
    <property type="term" value="F:core promoter sequence-specific DNA binding"/>
    <property type="evidence" value="ECO:0007669"/>
    <property type="project" value="TreeGrafter"/>
</dbReference>
<dbReference type="InterPro" id="IPR003958">
    <property type="entry name" value="CBFA_NFYB_domain"/>
</dbReference>
<evidence type="ECO:0000256" key="8">
    <source>
        <dbReference type="ARBA" id="ARBA00061393"/>
    </source>
</evidence>
<evidence type="ECO:0000256" key="6">
    <source>
        <dbReference type="ARBA" id="ARBA00023163"/>
    </source>
</evidence>
<dbReference type="Gene3D" id="1.10.20.10">
    <property type="entry name" value="Histone, subunit A"/>
    <property type="match status" value="1"/>
</dbReference>
<comment type="similarity">
    <text evidence="8">Belongs to the NC2 alpha/DRAP1 family.</text>
</comment>
<comment type="caution">
    <text evidence="15">The sequence shown here is derived from an EMBL/GenBank/DDBJ whole genome shotgun (WGS) entry which is preliminary data.</text>
</comment>
<keyword evidence="6" id="KW-0804">Transcription</keyword>
<dbReference type="GO" id="GO:0017054">
    <property type="term" value="C:negative cofactor 2 complex"/>
    <property type="evidence" value="ECO:0007669"/>
    <property type="project" value="TreeGrafter"/>
</dbReference>
<feature type="compositionally biased region" description="Basic residues" evidence="13">
    <location>
        <begin position="138"/>
        <end position="147"/>
    </location>
</feature>
<dbReference type="EMBL" id="NCKV01000737">
    <property type="protein sequence ID" value="RWS29861.1"/>
    <property type="molecule type" value="Genomic_DNA"/>
</dbReference>
<evidence type="ECO:0000256" key="10">
    <source>
        <dbReference type="ARBA" id="ARBA00072760"/>
    </source>
</evidence>
<name>A0A443SQP2_9ACAR</name>
<sequence>MPSKKKKYNSRFPPARIKKIMQMDDEVGKVAAVVPVIISRALELFVETLLNESRKITISRNARTLTPSHLKASTLANSQFLFLRDLLSSIPDIQQTGEEDQSDGNLNSGPSASGVKVYRRTNSKSNHNSANNNLTGRGRGRPKKSVP</sequence>
<feature type="region of interest" description="Disordered" evidence="13">
    <location>
        <begin position="93"/>
        <end position="147"/>
    </location>
</feature>
<dbReference type="InterPro" id="IPR009072">
    <property type="entry name" value="Histone-fold"/>
</dbReference>
<keyword evidence="7" id="KW-0539">Nucleus</keyword>
<dbReference type="PANTHER" id="PTHR10252">
    <property type="entry name" value="HISTONE-LIKE TRANSCRIPTION FACTOR CCAAT-RELATED"/>
    <property type="match status" value="1"/>
</dbReference>
<dbReference type="GO" id="GO:0046982">
    <property type="term" value="F:protein heterodimerization activity"/>
    <property type="evidence" value="ECO:0007669"/>
    <property type="project" value="InterPro"/>
</dbReference>
<reference evidence="15 16" key="1">
    <citation type="journal article" date="2018" name="Gigascience">
        <title>Genomes of trombidid mites reveal novel predicted allergens and laterally-transferred genes associated with secondary metabolism.</title>
        <authorList>
            <person name="Dong X."/>
            <person name="Chaisiri K."/>
            <person name="Xia D."/>
            <person name="Armstrong S.D."/>
            <person name="Fang Y."/>
            <person name="Donnelly M.J."/>
            <person name="Kadowaki T."/>
            <person name="McGarry J.W."/>
            <person name="Darby A.C."/>
            <person name="Makepeace B.L."/>
        </authorList>
    </citation>
    <scope>NUCLEOTIDE SEQUENCE [LARGE SCALE GENOMIC DNA]</scope>
    <source>
        <strain evidence="15">UoL-UT</strain>
    </source>
</reference>
<dbReference type="InterPro" id="IPR050568">
    <property type="entry name" value="Transcr_DNA_Rep_Reg"/>
</dbReference>
<evidence type="ECO:0000256" key="11">
    <source>
        <dbReference type="ARBA" id="ARBA00077179"/>
    </source>
</evidence>
<dbReference type="SUPFAM" id="SSF47113">
    <property type="entry name" value="Histone-fold"/>
    <property type="match status" value="1"/>
</dbReference>
<evidence type="ECO:0000256" key="1">
    <source>
        <dbReference type="ARBA" id="ARBA00004123"/>
    </source>
</evidence>
<protein>
    <recommendedName>
        <fullName evidence="10">Dr1-associated corepressor</fullName>
    </recommendedName>
    <alternativeName>
        <fullName evidence="11">Dr1-associated protein 1</fullName>
    </alternativeName>
    <alternativeName>
        <fullName evidence="12">Negative cofactor 2-alpha</fullName>
    </alternativeName>
</protein>
<comment type="subunit">
    <text evidence="9">Heterodimer with DR1. Binds BTAF1.</text>
</comment>
<dbReference type="GO" id="GO:0000122">
    <property type="term" value="P:negative regulation of transcription by RNA polymerase II"/>
    <property type="evidence" value="ECO:0007669"/>
    <property type="project" value="UniProtKB-ARBA"/>
</dbReference>